<keyword evidence="5" id="KW-0539">Nucleus</keyword>
<dbReference type="SMART" id="SM00432">
    <property type="entry name" value="MADS"/>
    <property type="match status" value="1"/>
</dbReference>
<organism evidence="9">
    <name type="scientific">Picea sitchensis</name>
    <name type="common">Sitka spruce</name>
    <name type="synonym">Pinus sitchensis</name>
    <dbReference type="NCBI Taxonomy" id="3332"/>
    <lineage>
        <taxon>Eukaryota</taxon>
        <taxon>Viridiplantae</taxon>
        <taxon>Streptophyta</taxon>
        <taxon>Embryophyta</taxon>
        <taxon>Tracheophyta</taxon>
        <taxon>Spermatophyta</taxon>
        <taxon>Pinopsida</taxon>
        <taxon>Pinidae</taxon>
        <taxon>Conifers I</taxon>
        <taxon>Pinales</taxon>
        <taxon>Pinaceae</taxon>
        <taxon>Picea</taxon>
    </lineage>
</organism>
<dbReference type="AlphaFoldDB" id="C0PSG6"/>
<dbReference type="Pfam" id="PF01486">
    <property type="entry name" value="K-box"/>
    <property type="match status" value="1"/>
</dbReference>
<evidence type="ECO:0000256" key="5">
    <source>
        <dbReference type="ARBA" id="ARBA00023242"/>
    </source>
</evidence>
<dbReference type="FunFam" id="3.40.1810.10:FF:000007">
    <property type="entry name" value="Transcription factor, MADS-box"/>
    <property type="match status" value="1"/>
</dbReference>
<feature type="domain" description="K-box" evidence="8">
    <location>
        <begin position="84"/>
        <end position="181"/>
    </location>
</feature>
<dbReference type="GO" id="GO:0000977">
    <property type="term" value="F:RNA polymerase II transcription regulatory region sequence-specific DNA binding"/>
    <property type="evidence" value="ECO:0007669"/>
    <property type="project" value="InterPro"/>
</dbReference>
<evidence type="ECO:0000256" key="4">
    <source>
        <dbReference type="ARBA" id="ARBA00023163"/>
    </source>
</evidence>
<evidence type="ECO:0000256" key="1">
    <source>
        <dbReference type="ARBA" id="ARBA00004123"/>
    </source>
</evidence>
<evidence type="ECO:0000256" key="2">
    <source>
        <dbReference type="ARBA" id="ARBA00023015"/>
    </source>
</evidence>
<evidence type="ECO:0000259" key="7">
    <source>
        <dbReference type="PROSITE" id="PS50066"/>
    </source>
</evidence>
<dbReference type="PROSITE" id="PS00350">
    <property type="entry name" value="MADS_BOX_1"/>
    <property type="match status" value="1"/>
</dbReference>
<dbReference type="GO" id="GO:0046983">
    <property type="term" value="F:protein dimerization activity"/>
    <property type="evidence" value="ECO:0007669"/>
    <property type="project" value="InterPro"/>
</dbReference>
<name>C0PSG6_PICSI</name>
<evidence type="ECO:0000259" key="8">
    <source>
        <dbReference type="PROSITE" id="PS51297"/>
    </source>
</evidence>
<dbReference type="Pfam" id="PF00319">
    <property type="entry name" value="SRF-TF"/>
    <property type="match status" value="1"/>
</dbReference>
<dbReference type="PROSITE" id="PS51297">
    <property type="entry name" value="K_BOX"/>
    <property type="match status" value="1"/>
</dbReference>
<dbReference type="InterPro" id="IPR050142">
    <property type="entry name" value="MADS-box/MEF2_TF"/>
</dbReference>
<dbReference type="InterPro" id="IPR036879">
    <property type="entry name" value="TF_MADSbox_sf"/>
</dbReference>
<dbReference type="PANTHER" id="PTHR48019">
    <property type="entry name" value="SERUM RESPONSE FACTOR HOMOLOG"/>
    <property type="match status" value="1"/>
</dbReference>
<evidence type="ECO:0000256" key="3">
    <source>
        <dbReference type="ARBA" id="ARBA00023125"/>
    </source>
</evidence>
<dbReference type="CDD" id="cd00265">
    <property type="entry name" value="MADS_MEF2_like"/>
    <property type="match status" value="1"/>
</dbReference>
<dbReference type="GO" id="GO:0045944">
    <property type="term" value="P:positive regulation of transcription by RNA polymerase II"/>
    <property type="evidence" value="ECO:0007669"/>
    <property type="project" value="InterPro"/>
</dbReference>
<dbReference type="PRINTS" id="PR00404">
    <property type="entry name" value="MADSDOMAIN"/>
</dbReference>
<keyword evidence="2" id="KW-0805">Transcription regulation</keyword>
<dbReference type="InterPro" id="IPR002487">
    <property type="entry name" value="TF_Kbox"/>
</dbReference>
<reference evidence="9" key="1">
    <citation type="submission" date="2009-02" db="EMBL/GenBank/DDBJ databases">
        <title>Full length sequence-verified cDNA sequences from Sitka spruce (Picea sitchensis).</title>
        <authorList>
            <person name="Reid K.E."/>
            <person name="Liao N."/>
            <person name="Ralph S."/>
            <person name="Kolosova N."/>
            <person name="Oddy C."/>
            <person name="Moore R."/>
            <person name="Mayo M."/>
            <person name="Wagner S."/>
            <person name="King J."/>
            <person name="Yanchuk A."/>
            <person name="Holt R."/>
            <person name="Jones S."/>
            <person name="Marra M."/>
            <person name="Ritland C.E."/>
            <person name="Ritland K."/>
            <person name="Bohlmann J."/>
        </authorList>
    </citation>
    <scope>NUCLEOTIDE SEQUENCE</scope>
    <source>
        <tissue evidence="9">Bark</tissue>
    </source>
</reference>
<feature type="region of interest" description="Disordered" evidence="6">
    <location>
        <begin position="198"/>
        <end position="221"/>
    </location>
</feature>
<accession>C0PSG6</accession>
<dbReference type="GO" id="GO:0005634">
    <property type="term" value="C:nucleus"/>
    <property type="evidence" value="ECO:0007669"/>
    <property type="project" value="UniProtKB-SubCell"/>
</dbReference>
<dbReference type="OMA" id="ECNGHAW"/>
<proteinExistence type="evidence at transcript level"/>
<dbReference type="InterPro" id="IPR033896">
    <property type="entry name" value="MEF2-like_N"/>
</dbReference>
<comment type="subcellular location">
    <subcellularLocation>
        <location evidence="1">Nucleus</location>
    </subcellularLocation>
</comment>
<evidence type="ECO:0000256" key="6">
    <source>
        <dbReference type="SAM" id="MobiDB-lite"/>
    </source>
</evidence>
<dbReference type="SUPFAM" id="SSF55455">
    <property type="entry name" value="SRF-like"/>
    <property type="match status" value="1"/>
</dbReference>
<dbReference type="PROSITE" id="PS50066">
    <property type="entry name" value="MADS_BOX_2"/>
    <property type="match status" value="1"/>
</dbReference>
<sequence length="221" mass="25115">MAREKIELKRIANASARQVTFSKRRKGLFKKAEELSILCAADVALIVFSSTGKLHDYSSSSMKMILDNYNLYSSTIQKDGRPNPELESPDMKKRKQQVEDISQTLRNMHGKELEGLSLNDLQQLEEQLKMGLNCVRLQKDEYMVKEINELQDKIKEGYGLHLENNDADESFFIGLSENKDPQSSASVTSSAFNFRLHKSPNKDYEDSDTSLRLGLSSQSKI</sequence>
<keyword evidence="3" id="KW-0238">DNA-binding</keyword>
<dbReference type="GO" id="GO:0003700">
    <property type="term" value="F:DNA-binding transcription factor activity"/>
    <property type="evidence" value="ECO:0007669"/>
    <property type="project" value="InterPro"/>
</dbReference>
<protein>
    <submittedName>
        <fullName evidence="9">Uncharacterized protein</fullName>
    </submittedName>
</protein>
<dbReference type="Gene3D" id="3.40.1810.10">
    <property type="entry name" value="Transcription factor, MADS-box"/>
    <property type="match status" value="1"/>
</dbReference>
<feature type="domain" description="MADS-box" evidence="7">
    <location>
        <begin position="1"/>
        <end position="61"/>
    </location>
</feature>
<evidence type="ECO:0000313" key="9">
    <source>
        <dbReference type="EMBL" id="ACN40756.1"/>
    </source>
</evidence>
<keyword evidence="4" id="KW-0804">Transcription</keyword>
<dbReference type="EMBL" id="BT071290">
    <property type="protein sequence ID" value="ACN40756.1"/>
    <property type="molecule type" value="mRNA"/>
</dbReference>
<feature type="region of interest" description="Disordered" evidence="6">
    <location>
        <begin position="77"/>
        <end position="96"/>
    </location>
</feature>
<dbReference type="InterPro" id="IPR002100">
    <property type="entry name" value="TF_MADSbox"/>
</dbReference>